<name>A0A1A9I8Q8_9BACT</name>
<proteinExistence type="predicted"/>
<keyword evidence="2" id="KW-1185">Reference proteome</keyword>
<protein>
    <submittedName>
        <fullName evidence="1">Uncharacterized protein</fullName>
    </submittedName>
</protein>
<dbReference type="OrthoDB" id="663319at2"/>
<evidence type="ECO:0000313" key="2">
    <source>
        <dbReference type="Proteomes" id="UP000077667"/>
    </source>
</evidence>
<sequence length="77" mass="8638">MFQRFFSYLSCTDWLLHREQVVGGTFCCDAAFAPVAPLKVYHHLAKLAEVAHFINVREVTYVGSCLKGKSIGIYEPG</sequence>
<dbReference type="EMBL" id="CP015772">
    <property type="protein sequence ID" value="ANH83052.1"/>
    <property type="molecule type" value="Genomic_DNA"/>
</dbReference>
<dbReference type="Proteomes" id="UP000077667">
    <property type="component" value="Chromosome"/>
</dbReference>
<accession>A0A1A9I8Q8</accession>
<organism evidence="1 2">
    <name type="scientific">Niabella ginsenosidivorans</name>
    <dbReference type="NCBI Taxonomy" id="1176587"/>
    <lineage>
        <taxon>Bacteria</taxon>
        <taxon>Pseudomonadati</taxon>
        <taxon>Bacteroidota</taxon>
        <taxon>Chitinophagia</taxon>
        <taxon>Chitinophagales</taxon>
        <taxon>Chitinophagaceae</taxon>
        <taxon>Niabella</taxon>
    </lineage>
</organism>
<evidence type="ECO:0000313" key="1">
    <source>
        <dbReference type="EMBL" id="ANH83052.1"/>
    </source>
</evidence>
<dbReference type="RefSeq" id="WP_067760264.1">
    <property type="nucleotide sequence ID" value="NZ_CP015772.1"/>
</dbReference>
<dbReference type="AlphaFoldDB" id="A0A1A9I8Q8"/>
<dbReference type="KEGG" id="nia:A8C56_20535"/>
<reference evidence="1 2" key="1">
    <citation type="submission" date="2016-05" db="EMBL/GenBank/DDBJ databases">
        <title>Niabella ginsenosidivorans BS26 whole genome sequencing.</title>
        <authorList>
            <person name="Im W.T."/>
            <person name="Siddiqi M.Z."/>
        </authorList>
    </citation>
    <scope>NUCLEOTIDE SEQUENCE [LARGE SCALE GENOMIC DNA]</scope>
    <source>
        <strain evidence="1 2">BS26</strain>
    </source>
</reference>
<gene>
    <name evidence="1" type="ORF">A8C56_20535</name>
</gene>